<evidence type="ECO:0000256" key="7">
    <source>
        <dbReference type="ARBA" id="ARBA00022833"/>
    </source>
</evidence>
<dbReference type="GO" id="GO:0006508">
    <property type="term" value="P:proteolysis"/>
    <property type="evidence" value="ECO:0007669"/>
    <property type="project" value="UniProtKB-KW"/>
</dbReference>
<dbReference type="RefSeq" id="WP_246196799.1">
    <property type="nucleotide sequence ID" value="NZ_BAABFX010000036.1"/>
</dbReference>
<evidence type="ECO:0000256" key="10">
    <source>
        <dbReference type="ARBA" id="ARBA00023136"/>
    </source>
</evidence>
<comment type="subcellular location">
    <subcellularLocation>
        <location evidence="2">Membrane</location>
        <topology evidence="2">Multi-pass membrane protein</topology>
    </subcellularLocation>
</comment>
<dbReference type="InterPro" id="IPR004387">
    <property type="entry name" value="Pept_M50_Zn"/>
</dbReference>
<evidence type="ECO:0000259" key="13">
    <source>
        <dbReference type="Pfam" id="PF17820"/>
    </source>
</evidence>
<keyword evidence="6" id="KW-0378">Hydrolase</keyword>
<keyword evidence="8 11" id="KW-1133">Transmembrane helix</keyword>
<keyword evidence="10 11" id="KW-0472">Membrane</keyword>
<evidence type="ECO:0000259" key="12">
    <source>
        <dbReference type="Pfam" id="PF02163"/>
    </source>
</evidence>
<name>A0ABP8K2K1_9MICO</name>
<sequence>MSTLAFLLGVLFMATGIAASIALHEVGHLVPAKRFGVRVTQYMVGFGPTMWSRRRGETEYGVKAIPLGGYIRMIGMFPPRKGDDPGTVRVSSTGRFSQLVDEARAASLEEVRPGDENRVFYRLSVPKKVIVMLGGPTMNLLIGVFLLTLLVTVHGVATAQPGAVVASVSQCVVPVTEAGDATTCTNQPDTPALAAGILPGDRVVSIDGQPIDDTRDISTLIRPRVDQAVTIVLERDGEQLTVTATPIRNVVPVLDADGVPVTTADGTEQTTEAGFLGVRTTAPVEYVQQPVTAVPGIIGTYVSRTAEAIVHIPSRMVGVWQAAFGGAEREIDSPMSVVGVGRVAGEATEGKYDAFVGEGVGNKIWFLVGLLAALNFMLFIFNLIPLLPLDGGHVAGALWEGLKRQIAKLRGRPDPGYVDVAKALPVAYTVSMVLLGFTALLIYADLVKPVNLGG</sequence>
<feature type="transmembrane region" description="Helical" evidence="11">
    <location>
        <begin position="364"/>
        <end position="384"/>
    </location>
</feature>
<feature type="domain" description="Peptidase M50" evidence="12">
    <location>
        <begin position="14"/>
        <end position="410"/>
    </location>
</feature>
<keyword evidence="4 14" id="KW-0645">Protease</keyword>
<dbReference type="Pfam" id="PF02163">
    <property type="entry name" value="Peptidase_M50"/>
    <property type="match status" value="1"/>
</dbReference>
<evidence type="ECO:0000256" key="2">
    <source>
        <dbReference type="ARBA" id="ARBA00004141"/>
    </source>
</evidence>
<feature type="domain" description="PDZ" evidence="13">
    <location>
        <begin position="187"/>
        <end position="235"/>
    </location>
</feature>
<evidence type="ECO:0000256" key="4">
    <source>
        <dbReference type="ARBA" id="ARBA00022670"/>
    </source>
</evidence>
<evidence type="ECO:0000256" key="5">
    <source>
        <dbReference type="ARBA" id="ARBA00022692"/>
    </source>
</evidence>
<dbReference type="SUPFAM" id="SSF50156">
    <property type="entry name" value="PDZ domain-like"/>
    <property type="match status" value="1"/>
</dbReference>
<dbReference type="EMBL" id="BAABFX010000036">
    <property type="protein sequence ID" value="GAA4399673.1"/>
    <property type="molecule type" value="Genomic_DNA"/>
</dbReference>
<dbReference type="Proteomes" id="UP001500390">
    <property type="component" value="Unassembled WGS sequence"/>
</dbReference>
<organism evidence="14 15">
    <name type="scientific">Ornithinibacter aureus</name>
    <dbReference type="NCBI Taxonomy" id="622664"/>
    <lineage>
        <taxon>Bacteria</taxon>
        <taxon>Bacillati</taxon>
        <taxon>Actinomycetota</taxon>
        <taxon>Actinomycetes</taxon>
        <taxon>Micrococcales</taxon>
        <taxon>Intrasporangiaceae</taxon>
        <taxon>Ornithinibacter</taxon>
    </lineage>
</organism>
<evidence type="ECO:0000313" key="14">
    <source>
        <dbReference type="EMBL" id="GAA4399673.1"/>
    </source>
</evidence>
<evidence type="ECO:0000256" key="6">
    <source>
        <dbReference type="ARBA" id="ARBA00022801"/>
    </source>
</evidence>
<evidence type="ECO:0000256" key="8">
    <source>
        <dbReference type="ARBA" id="ARBA00022989"/>
    </source>
</evidence>
<evidence type="ECO:0000256" key="9">
    <source>
        <dbReference type="ARBA" id="ARBA00023049"/>
    </source>
</evidence>
<keyword evidence="5 11" id="KW-0812">Transmembrane</keyword>
<evidence type="ECO:0000313" key="15">
    <source>
        <dbReference type="Proteomes" id="UP001500390"/>
    </source>
</evidence>
<protein>
    <submittedName>
        <fullName evidence="14">Site-2 protease family protein</fullName>
    </submittedName>
</protein>
<dbReference type="Pfam" id="PF17820">
    <property type="entry name" value="PDZ_6"/>
    <property type="match status" value="1"/>
</dbReference>
<dbReference type="PANTHER" id="PTHR42837:SF2">
    <property type="entry name" value="MEMBRANE METALLOPROTEASE ARASP2, CHLOROPLASTIC-RELATED"/>
    <property type="match status" value="1"/>
</dbReference>
<keyword evidence="9" id="KW-0482">Metalloprotease</keyword>
<comment type="caution">
    <text evidence="14">The sequence shown here is derived from an EMBL/GenBank/DDBJ whole genome shotgun (WGS) entry which is preliminary data.</text>
</comment>
<dbReference type="InterPro" id="IPR036034">
    <property type="entry name" value="PDZ_sf"/>
</dbReference>
<keyword evidence="15" id="KW-1185">Reference proteome</keyword>
<dbReference type="PANTHER" id="PTHR42837">
    <property type="entry name" value="REGULATOR OF SIGMA-E PROTEASE RSEP"/>
    <property type="match status" value="1"/>
</dbReference>
<comment type="cofactor">
    <cofactor evidence="1">
        <name>Zn(2+)</name>
        <dbReference type="ChEBI" id="CHEBI:29105"/>
    </cofactor>
</comment>
<evidence type="ECO:0000256" key="1">
    <source>
        <dbReference type="ARBA" id="ARBA00001947"/>
    </source>
</evidence>
<dbReference type="CDD" id="cd06163">
    <property type="entry name" value="S2P-M50_PDZ_RseP-like"/>
    <property type="match status" value="1"/>
</dbReference>
<comment type="similarity">
    <text evidence="3">Belongs to the peptidase M50B family.</text>
</comment>
<proteinExistence type="inferred from homology"/>
<feature type="transmembrane region" description="Helical" evidence="11">
    <location>
        <begin position="129"/>
        <end position="151"/>
    </location>
</feature>
<keyword evidence="7" id="KW-0862">Zinc</keyword>
<gene>
    <name evidence="14" type="ORF">GCM10023153_26070</name>
</gene>
<dbReference type="CDD" id="cd23081">
    <property type="entry name" value="cpPDZ_EcRseP-like"/>
    <property type="match status" value="1"/>
</dbReference>
<dbReference type="InterPro" id="IPR008915">
    <property type="entry name" value="Peptidase_M50"/>
</dbReference>
<reference evidence="15" key="1">
    <citation type="journal article" date="2019" name="Int. J. Syst. Evol. Microbiol.">
        <title>The Global Catalogue of Microorganisms (GCM) 10K type strain sequencing project: providing services to taxonomists for standard genome sequencing and annotation.</title>
        <authorList>
            <consortium name="The Broad Institute Genomics Platform"/>
            <consortium name="The Broad Institute Genome Sequencing Center for Infectious Disease"/>
            <person name="Wu L."/>
            <person name="Ma J."/>
        </authorList>
    </citation>
    <scope>NUCLEOTIDE SEQUENCE [LARGE SCALE GENOMIC DNA]</scope>
    <source>
        <strain evidence="15">JCM 17738</strain>
    </source>
</reference>
<evidence type="ECO:0000256" key="11">
    <source>
        <dbReference type="SAM" id="Phobius"/>
    </source>
</evidence>
<feature type="transmembrane region" description="Helical" evidence="11">
    <location>
        <begin position="423"/>
        <end position="444"/>
    </location>
</feature>
<dbReference type="InterPro" id="IPR041489">
    <property type="entry name" value="PDZ_6"/>
</dbReference>
<dbReference type="Gene3D" id="2.30.42.10">
    <property type="match status" value="1"/>
</dbReference>
<dbReference type="GO" id="GO:0008233">
    <property type="term" value="F:peptidase activity"/>
    <property type="evidence" value="ECO:0007669"/>
    <property type="project" value="UniProtKB-KW"/>
</dbReference>
<accession>A0ABP8K2K1</accession>
<evidence type="ECO:0000256" key="3">
    <source>
        <dbReference type="ARBA" id="ARBA00007931"/>
    </source>
</evidence>